<dbReference type="PANTHER" id="PTHR11560">
    <property type="entry name" value="39S RIBOSOMAL PROTEIN L10, MITOCHONDRIAL"/>
    <property type="match status" value="1"/>
</dbReference>
<dbReference type="HAMAP" id="MF_00362">
    <property type="entry name" value="Ribosomal_uL10"/>
    <property type="match status" value="1"/>
</dbReference>
<dbReference type="CDD" id="cd05797">
    <property type="entry name" value="Ribosomal_L10"/>
    <property type="match status" value="1"/>
</dbReference>
<keyword evidence="3" id="KW-0687">Ribonucleoprotein</keyword>
<gene>
    <name evidence="5" type="primary">rplJ</name>
    <name evidence="5" type="ORF">H9736_04280</name>
</gene>
<protein>
    <recommendedName>
        <fullName evidence="4">50S ribosomal protein L10</fullName>
    </recommendedName>
</protein>
<dbReference type="InterPro" id="IPR002363">
    <property type="entry name" value="Ribosomal_uL10_CS_bac"/>
</dbReference>
<evidence type="ECO:0000256" key="4">
    <source>
        <dbReference type="RuleBase" id="RU003636"/>
    </source>
</evidence>
<evidence type="ECO:0000256" key="1">
    <source>
        <dbReference type="ARBA" id="ARBA00008889"/>
    </source>
</evidence>
<dbReference type="Pfam" id="PF00466">
    <property type="entry name" value="Ribosomal_L10"/>
    <property type="match status" value="1"/>
</dbReference>
<evidence type="ECO:0000256" key="2">
    <source>
        <dbReference type="ARBA" id="ARBA00022980"/>
    </source>
</evidence>
<keyword evidence="2 5" id="KW-0689">Ribosomal protein</keyword>
<evidence type="ECO:0000313" key="6">
    <source>
        <dbReference type="Proteomes" id="UP000886800"/>
    </source>
</evidence>
<dbReference type="InterPro" id="IPR022973">
    <property type="entry name" value="Ribosomal_uL10_bac"/>
</dbReference>
<dbReference type="InterPro" id="IPR047865">
    <property type="entry name" value="Ribosomal_uL10_bac_type"/>
</dbReference>
<comment type="similarity">
    <text evidence="1">Belongs to the universal ribosomal protein uL10 family.</text>
</comment>
<proteinExistence type="inferred from homology"/>
<dbReference type="Gene3D" id="3.30.70.1730">
    <property type="match status" value="1"/>
</dbReference>
<evidence type="ECO:0000256" key="3">
    <source>
        <dbReference type="ARBA" id="ARBA00023274"/>
    </source>
</evidence>
<dbReference type="GO" id="GO:0006412">
    <property type="term" value="P:translation"/>
    <property type="evidence" value="ECO:0007669"/>
    <property type="project" value="InterPro"/>
</dbReference>
<dbReference type="EMBL" id="DXES01000091">
    <property type="protein sequence ID" value="HIX65445.1"/>
    <property type="molecule type" value="Genomic_DNA"/>
</dbReference>
<dbReference type="GO" id="GO:0003735">
    <property type="term" value="F:structural constituent of ribosome"/>
    <property type="evidence" value="ECO:0007669"/>
    <property type="project" value="InterPro"/>
</dbReference>
<reference evidence="5" key="1">
    <citation type="journal article" date="2021" name="PeerJ">
        <title>Extensive microbial diversity within the chicken gut microbiome revealed by metagenomics and culture.</title>
        <authorList>
            <person name="Gilroy R."/>
            <person name="Ravi A."/>
            <person name="Getino M."/>
            <person name="Pursley I."/>
            <person name="Horton D.L."/>
            <person name="Alikhan N.F."/>
            <person name="Baker D."/>
            <person name="Gharbi K."/>
            <person name="Hall N."/>
            <person name="Watson M."/>
            <person name="Adriaenssens E.M."/>
            <person name="Foster-Nyarko E."/>
            <person name="Jarju S."/>
            <person name="Secka A."/>
            <person name="Antonio M."/>
            <person name="Oren A."/>
            <person name="Chaudhuri R.R."/>
            <person name="La Ragione R."/>
            <person name="Hildebrand F."/>
            <person name="Pallen M.J."/>
        </authorList>
    </citation>
    <scope>NUCLEOTIDE SEQUENCE</scope>
    <source>
        <strain evidence="5">CHK188-5543</strain>
    </source>
</reference>
<dbReference type="InterPro" id="IPR001790">
    <property type="entry name" value="Ribosomal_uL10"/>
</dbReference>
<dbReference type="PROSITE" id="PS01109">
    <property type="entry name" value="RIBOSOMAL_L10"/>
    <property type="match status" value="1"/>
</dbReference>
<sequence>PSEKILNQKKEAVAQLTSKLQGAVAGVVVDYKGITVADDTKLRKELREAGVEYSVVKNSLLRFAVKEVGYEALTPVLEGTTAIAISDSDQVAAAKILTKYAEDSKGNFVVKAGFVDGGVIDAAKVAELGKLPNRETLLAMLCSALQGNIRGLAVALNAIAEKEGGPEAPAEAAEAPAAE</sequence>
<comment type="caution">
    <text evidence="5">The sequence shown here is derived from an EMBL/GenBank/DDBJ whole genome shotgun (WGS) entry which is preliminary data.</text>
</comment>
<accession>A0A9D1WRF2</accession>
<evidence type="ECO:0000313" key="5">
    <source>
        <dbReference type="EMBL" id="HIX65445.1"/>
    </source>
</evidence>
<reference evidence="5" key="2">
    <citation type="submission" date="2021-04" db="EMBL/GenBank/DDBJ databases">
        <authorList>
            <person name="Gilroy R."/>
        </authorList>
    </citation>
    <scope>NUCLEOTIDE SEQUENCE</scope>
    <source>
        <strain evidence="5">CHK188-5543</strain>
    </source>
</reference>
<dbReference type="InterPro" id="IPR043141">
    <property type="entry name" value="Ribosomal_uL10-like_sf"/>
</dbReference>
<dbReference type="AlphaFoldDB" id="A0A9D1WRF2"/>
<name>A0A9D1WRF2_9FIRM</name>
<dbReference type="Proteomes" id="UP000886800">
    <property type="component" value="Unassembled WGS sequence"/>
</dbReference>
<dbReference type="SUPFAM" id="SSF160369">
    <property type="entry name" value="Ribosomal protein L10-like"/>
    <property type="match status" value="1"/>
</dbReference>
<organism evidence="5 6">
    <name type="scientific">Candidatus Anaerotruncus excrementipullorum</name>
    <dbReference type="NCBI Taxonomy" id="2838465"/>
    <lineage>
        <taxon>Bacteria</taxon>
        <taxon>Bacillati</taxon>
        <taxon>Bacillota</taxon>
        <taxon>Clostridia</taxon>
        <taxon>Eubacteriales</taxon>
        <taxon>Oscillospiraceae</taxon>
        <taxon>Anaerotruncus</taxon>
    </lineage>
</organism>
<feature type="non-terminal residue" evidence="5">
    <location>
        <position position="1"/>
    </location>
</feature>
<dbReference type="NCBIfam" id="NF000955">
    <property type="entry name" value="PRK00099.1-1"/>
    <property type="match status" value="1"/>
</dbReference>
<dbReference type="GO" id="GO:0015934">
    <property type="term" value="C:large ribosomal subunit"/>
    <property type="evidence" value="ECO:0007669"/>
    <property type="project" value="InterPro"/>
</dbReference>